<organism evidence="2 3">
    <name type="scientific">Tahibacter aquaticus</name>
    <dbReference type="NCBI Taxonomy" id="520092"/>
    <lineage>
        <taxon>Bacteria</taxon>
        <taxon>Pseudomonadati</taxon>
        <taxon>Pseudomonadota</taxon>
        <taxon>Gammaproteobacteria</taxon>
        <taxon>Lysobacterales</taxon>
        <taxon>Rhodanobacteraceae</taxon>
        <taxon>Tahibacter</taxon>
    </lineage>
</organism>
<evidence type="ECO:0000259" key="1">
    <source>
        <dbReference type="Pfam" id="PF00391"/>
    </source>
</evidence>
<dbReference type="EMBL" id="SNZH01000002">
    <property type="protein sequence ID" value="TDR47473.1"/>
    <property type="molecule type" value="Genomic_DNA"/>
</dbReference>
<dbReference type="Gene3D" id="3.50.30.10">
    <property type="entry name" value="Phosphohistidine domain"/>
    <property type="match status" value="1"/>
</dbReference>
<protein>
    <submittedName>
        <fullName evidence="2">PEP-utilizing family enzyme</fullName>
    </submittedName>
</protein>
<dbReference type="Pfam" id="PF00391">
    <property type="entry name" value="PEP-utilizers"/>
    <property type="match status" value="1"/>
</dbReference>
<evidence type="ECO:0000313" key="2">
    <source>
        <dbReference type="EMBL" id="TDR47473.1"/>
    </source>
</evidence>
<dbReference type="Gene3D" id="3.30.1490.20">
    <property type="entry name" value="ATP-grasp fold, A domain"/>
    <property type="match status" value="1"/>
</dbReference>
<keyword evidence="3" id="KW-1185">Reference proteome</keyword>
<dbReference type="RefSeq" id="WP_166653854.1">
    <property type="nucleotide sequence ID" value="NZ_SNZH01000002.1"/>
</dbReference>
<evidence type="ECO:0000313" key="3">
    <source>
        <dbReference type="Proteomes" id="UP000295293"/>
    </source>
</evidence>
<dbReference type="SUPFAM" id="SSF56059">
    <property type="entry name" value="Glutathione synthetase ATP-binding domain-like"/>
    <property type="match status" value="1"/>
</dbReference>
<dbReference type="PANTHER" id="PTHR43615:SF1">
    <property type="entry name" value="PPDK_N DOMAIN-CONTAINING PROTEIN"/>
    <property type="match status" value="1"/>
</dbReference>
<sequence length="757" mass="81509">MSGAPAAAAGAAMSWSGKAGTLLRLAPLLRHSEVPAGLVLSWREWQQRGNCLLRLRQVFGGAAVAVRSSQADEDSSAHSQAGRYLTRLDVASADAPALAAAIDAVFASYGSARSQDEVFVQAMVQAEMAVVAATHAVEDGADYYAFSLAAGARTDAVTRGDVAVQTVYLAHEAPSPQRPDLALLHRALLELREHCGAQPLEAELVLCGQRVLLLQVRPLVLRGSPRSGLARRRLLAVEQRQLLQATAGCAGQRRVLALMPDWNTAELLGSHPRPLALDVFRLAIADAAWQRARRALGYRPLRQVSLLQPLAGRPYIDVRASANSLLPQALADSTAARLADAWQERLLAAPQLHDKYEFAIAQTCVDFDFDAQWRERYAGVLAPAELAHYRDTLRSITARCLAPQTLAAGLARLRRLEQPAHADADADALAVACRRLPRDGGLAFALIARLAFVYEALVRSAVARGALQPERLLLLQRSCRSVTRDFLRASGHAHAFGFLRAGTFEITTPSLGQRELTATVAEAAAVEFAPTPAERRALDRLLGETGYRLEADALLHGYCRTREAREYAKYRLSAAVSQLLEQLAAHGASRGLDRDSLSWLELDRARAASPSAASLRAAANRSAHAIDAALRLPTVFDPRCTVQQVEIAAGTPTFVGNGRAAAPLVVVDMQTRPAAVPLRAVLAIASADPGYDWIFARQPAGLITAFGGPNSHMAIRCAELGVPAILGLGWERWQRLSQAKLLEIDTQALAVTPWTDV</sequence>
<dbReference type="PANTHER" id="PTHR43615">
    <property type="entry name" value="PHOSPHOENOLPYRUVATE SYNTHASE-RELATED"/>
    <property type="match status" value="1"/>
</dbReference>
<dbReference type="GO" id="GO:0016772">
    <property type="term" value="F:transferase activity, transferring phosphorus-containing groups"/>
    <property type="evidence" value="ECO:0007669"/>
    <property type="project" value="InterPro"/>
</dbReference>
<dbReference type="InterPro" id="IPR008279">
    <property type="entry name" value="PEP-util_enz_mobile_dom"/>
</dbReference>
<name>A0A4R6Z6T2_9GAMM</name>
<comment type="caution">
    <text evidence="2">The sequence shown here is derived from an EMBL/GenBank/DDBJ whole genome shotgun (WGS) entry which is preliminary data.</text>
</comment>
<gene>
    <name evidence="2" type="ORF">DFR29_102133</name>
</gene>
<dbReference type="InterPro" id="IPR036637">
    <property type="entry name" value="Phosphohistidine_dom_sf"/>
</dbReference>
<dbReference type="Proteomes" id="UP000295293">
    <property type="component" value="Unassembled WGS sequence"/>
</dbReference>
<accession>A0A4R6Z6T2</accession>
<reference evidence="2 3" key="1">
    <citation type="submission" date="2019-03" db="EMBL/GenBank/DDBJ databases">
        <title>Genomic Encyclopedia of Type Strains, Phase IV (KMG-IV): sequencing the most valuable type-strain genomes for metagenomic binning, comparative biology and taxonomic classification.</title>
        <authorList>
            <person name="Goeker M."/>
        </authorList>
    </citation>
    <scope>NUCLEOTIDE SEQUENCE [LARGE SCALE GENOMIC DNA]</scope>
    <source>
        <strain evidence="2 3">DSM 21667</strain>
    </source>
</reference>
<dbReference type="InterPro" id="IPR013815">
    <property type="entry name" value="ATP_grasp_subdomain_1"/>
</dbReference>
<dbReference type="AlphaFoldDB" id="A0A4R6Z6T2"/>
<feature type="domain" description="PEP-utilising enzyme mobile" evidence="1">
    <location>
        <begin position="680"/>
        <end position="745"/>
    </location>
</feature>
<dbReference type="NCBIfam" id="NF004508">
    <property type="entry name" value="PRK05849.1"/>
    <property type="match status" value="1"/>
</dbReference>
<proteinExistence type="predicted"/>
<dbReference type="GO" id="GO:0005524">
    <property type="term" value="F:ATP binding"/>
    <property type="evidence" value="ECO:0007669"/>
    <property type="project" value="InterPro"/>
</dbReference>
<dbReference type="InterPro" id="IPR051549">
    <property type="entry name" value="PEP_Utilizing_Enz"/>
</dbReference>
<dbReference type="SUPFAM" id="SSF52009">
    <property type="entry name" value="Phosphohistidine domain"/>
    <property type="match status" value="1"/>
</dbReference>